<sequence>MPVTRSGTFIHHGNQPKPKQSKPNQPKPAQPKPNHPKPKPPKPNQPKPKRPRHRPTSVAALGDSDGDAYEEEEENQEFEDLEPRVQHHRRNNHRGHADHGAGYQPLDELTKRMKVDMPDFFGKLKPNAFEDWLTIIKDYFDWFVVSEDRKMMFKEMLQLKQRSLSVDKFTDHFHELTVRSKIMETEQQTLAQYRTGLCSELREEMWTAHLINVDEAYQLALHIEKQMGL</sequence>
<name>A0A4U5QL22_POPAL</name>
<evidence type="ECO:0008006" key="3">
    <source>
        <dbReference type="Google" id="ProtNLM"/>
    </source>
</evidence>
<accession>A0A4U5QL22</accession>
<protein>
    <recommendedName>
        <fullName evidence="3">Retrotransposon gag domain-containing protein</fullName>
    </recommendedName>
</protein>
<gene>
    <name evidence="2" type="ORF">D5086_0000073460</name>
</gene>
<dbReference type="AlphaFoldDB" id="A0A4U5QL22"/>
<organism evidence="2">
    <name type="scientific">Populus alba</name>
    <name type="common">White poplar</name>
    <dbReference type="NCBI Taxonomy" id="43335"/>
    <lineage>
        <taxon>Eukaryota</taxon>
        <taxon>Viridiplantae</taxon>
        <taxon>Streptophyta</taxon>
        <taxon>Embryophyta</taxon>
        <taxon>Tracheophyta</taxon>
        <taxon>Spermatophyta</taxon>
        <taxon>Magnoliopsida</taxon>
        <taxon>eudicotyledons</taxon>
        <taxon>Gunneridae</taxon>
        <taxon>Pentapetalae</taxon>
        <taxon>rosids</taxon>
        <taxon>fabids</taxon>
        <taxon>Malpighiales</taxon>
        <taxon>Salicaceae</taxon>
        <taxon>Saliceae</taxon>
        <taxon>Populus</taxon>
    </lineage>
</organism>
<feature type="compositionally biased region" description="Low complexity" evidence="1">
    <location>
        <begin position="15"/>
        <end position="24"/>
    </location>
</feature>
<feature type="compositionally biased region" description="Acidic residues" evidence="1">
    <location>
        <begin position="64"/>
        <end position="80"/>
    </location>
</feature>
<dbReference type="EMBL" id="RCHU01000210">
    <property type="protein sequence ID" value="TKS11403.1"/>
    <property type="molecule type" value="Genomic_DNA"/>
</dbReference>
<evidence type="ECO:0000256" key="1">
    <source>
        <dbReference type="SAM" id="MobiDB-lite"/>
    </source>
</evidence>
<feature type="region of interest" description="Disordered" evidence="1">
    <location>
        <begin position="1"/>
        <end position="84"/>
    </location>
</feature>
<evidence type="ECO:0000313" key="2">
    <source>
        <dbReference type="EMBL" id="TKS11403.1"/>
    </source>
</evidence>
<proteinExistence type="predicted"/>
<comment type="caution">
    <text evidence="2">The sequence shown here is derived from an EMBL/GenBank/DDBJ whole genome shotgun (WGS) entry which is preliminary data.</text>
</comment>
<reference evidence="2" key="1">
    <citation type="submission" date="2018-10" db="EMBL/GenBank/DDBJ databases">
        <title>Population genomic analysis revealed the cold adaptation of white poplar.</title>
        <authorList>
            <person name="Liu Y.-J."/>
        </authorList>
    </citation>
    <scope>NUCLEOTIDE SEQUENCE [LARGE SCALE GENOMIC DNA]</scope>
    <source>
        <strain evidence="2">PAL-ZL1</strain>
    </source>
</reference>